<evidence type="ECO:0000256" key="2">
    <source>
        <dbReference type="ARBA" id="ARBA00022516"/>
    </source>
</evidence>
<comment type="function">
    <text evidence="9">Catalyzes the first step in the biosynthesis of ornithine lipids, which are phosphorus-free membrane lipids. Catalyzes the 3-hydroxyacyl-acyl carrier protein-dependent acylation of ornithine to form lyso-ornithine lipid (LOL).</text>
</comment>
<comment type="similarity">
    <text evidence="6">Belongs to the acetyltransferase family. OlsB subfamily.</text>
</comment>
<dbReference type="Proteomes" id="UP001055804">
    <property type="component" value="Unassembled WGS sequence"/>
</dbReference>
<dbReference type="AlphaFoldDB" id="A0A9J6P947"/>
<proteinExistence type="inferred from homology"/>
<dbReference type="SUPFAM" id="SSF55729">
    <property type="entry name" value="Acyl-CoA N-acyltransferases (Nat)"/>
    <property type="match status" value="1"/>
</dbReference>
<dbReference type="Gene3D" id="3.40.630.30">
    <property type="match status" value="1"/>
</dbReference>
<keyword evidence="3 11" id="KW-0808">Transferase</keyword>
<keyword evidence="2" id="KW-0444">Lipid biosynthesis</keyword>
<protein>
    <recommendedName>
        <fullName evidence="8">L-ornithine N(alpha)-acyltransferase</fullName>
        <ecNumber evidence="7">2.3.2.30</ecNumber>
    </recommendedName>
</protein>
<evidence type="ECO:0000256" key="5">
    <source>
        <dbReference type="ARBA" id="ARBA00023315"/>
    </source>
</evidence>
<dbReference type="GO" id="GO:0006629">
    <property type="term" value="P:lipid metabolic process"/>
    <property type="evidence" value="ECO:0007669"/>
    <property type="project" value="UniProtKB-KW"/>
</dbReference>
<keyword evidence="4" id="KW-0443">Lipid metabolism</keyword>
<comment type="catalytic activity">
    <reaction evidence="10">
        <text>a (3R)-hydroxyacyl-[ACP] + L-ornithine = a lyso-ornithine lipid + holo-[ACP] + H(+)</text>
        <dbReference type="Rhea" id="RHEA:20633"/>
        <dbReference type="Rhea" id="RHEA-COMP:9685"/>
        <dbReference type="Rhea" id="RHEA-COMP:9945"/>
        <dbReference type="ChEBI" id="CHEBI:15378"/>
        <dbReference type="ChEBI" id="CHEBI:46911"/>
        <dbReference type="ChEBI" id="CHEBI:64479"/>
        <dbReference type="ChEBI" id="CHEBI:78827"/>
        <dbReference type="ChEBI" id="CHEBI:138482"/>
        <dbReference type="EC" id="2.3.2.30"/>
    </reaction>
    <physiologicalReaction direction="left-to-right" evidence="10">
        <dbReference type="Rhea" id="RHEA:20634"/>
    </physiologicalReaction>
</comment>
<evidence type="ECO:0000256" key="3">
    <source>
        <dbReference type="ARBA" id="ARBA00022679"/>
    </source>
</evidence>
<dbReference type="PANTHER" id="PTHR37323">
    <property type="entry name" value="GCN5-RELATED N-ACETYLTRANSFERASE"/>
    <property type="match status" value="1"/>
</dbReference>
<evidence type="ECO:0000256" key="7">
    <source>
        <dbReference type="ARBA" id="ARBA00039058"/>
    </source>
</evidence>
<evidence type="ECO:0000313" key="12">
    <source>
        <dbReference type="Proteomes" id="UP001055804"/>
    </source>
</evidence>
<evidence type="ECO:0000256" key="4">
    <source>
        <dbReference type="ARBA" id="ARBA00023098"/>
    </source>
</evidence>
<comment type="pathway">
    <text evidence="1">Lipid metabolism.</text>
</comment>
<gene>
    <name evidence="11" type="ORF">NJQ99_08305</name>
</gene>
<evidence type="ECO:0000313" key="11">
    <source>
        <dbReference type="EMBL" id="MCP1336404.1"/>
    </source>
</evidence>
<evidence type="ECO:0000256" key="9">
    <source>
        <dbReference type="ARBA" id="ARBA00045724"/>
    </source>
</evidence>
<sequence>MRNASQLLRRVTAAAQTKLERRQAPVRVLATSGPLVVRLAVSEEEVHAAQRLRYTVFYEEMAATPSAEMATARRDFDRYDEFCDHLLVIDEAAETRDARVVGTYRLLRHAVAKQHGGFYSADEYDLAPLLKKAAEGLSLMELGRSCVARPYRTNATIQLLWRGITGYMFEHGVDVMFGCASLAGTDPDNLALPLSFLHHEFLAPADWRVRALDARYVPMDRMPKEEVDLKTALNALPPLIKGYLRLGAHIGDGAVVDYQFGTTDVFIILPVDRIPERYYSHFDREGVAARSRG</sequence>
<evidence type="ECO:0000256" key="1">
    <source>
        <dbReference type="ARBA" id="ARBA00005189"/>
    </source>
</evidence>
<reference evidence="11" key="1">
    <citation type="submission" date="2022-06" db="EMBL/GenBank/DDBJ databases">
        <title>Isolation and Genomics of Futiania mangrovii gen. nov., sp. nov., a Rare and Metabolically-versatile member in the Class Alphaproteobacteria.</title>
        <authorList>
            <person name="Liu L."/>
            <person name="Huang W.-C."/>
            <person name="Pan J."/>
            <person name="Li J."/>
            <person name="Huang Y."/>
            <person name="Du H."/>
            <person name="Liu Y."/>
            <person name="Li M."/>
        </authorList>
    </citation>
    <scope>NUCLEOTIDE SEQUENCE</scope>
    <source>
        <strain evidence="11">FT118</strain>
    </source>
</reference>
<name>A0A9J6P947_9PROT</name>
<comment type="caution">
    <text evidence="11">The sequence shown here is derived from an EMBL/GenBank/DDBJ whole genome shotgun (WGS) entry which is preliminary data.</text>
</comment>
<dbReference type="InterPro" id="IPR052351">
    <property type="entry name" value="Ornithine_N-alpha-AT"/>
</dbReference>
<keyword evidence="5 11" id="KW-0012">Acyltransferase</keyword>
<dbReference type="GO" id="GO:0043810">
    <property type="term" value="F:ornithine-acyl [acyl carrier protein] N-acyltransferase activity"/>
    <property type="evidence" value="ECO:0007669"/>
    <property type="project" value="UniProtKB-EC"/>
</dbReference>
<dbReference type="EMBL" id="JAMZFT010000002">
    <property type="protein sequence ID" value="MCP1336404.1"/>
    <property type="molecule type" value="Genomic_DNA"/>
</dbReference>
<accession>A0A9J6P947</accession>
<dbReference type="Pfam" id="PF13444">
    <property type="entry name" value="Acetyltransf_5"/>
    <property type="match status" value="1"/>
</dbReference>
<dbReference type="PANTHER" id="PTHR37323:SF1">
    <property type="entry name" value="L-ORNITHINE N(ALPHA)-ACYLTRANSFERASE"/>
    <property type="match status" value="1"/>
</dbReference>
<organism evidence="11 12">
    <name type="scientific">Futiania mangrovi</name>
    <dbReference type="NCBI Taxonomy" id="2959716"/>
    <lineage>
        <taxon>Bacteria</taxon>
        <taxon>Pseudomonadati</taxon>
        <taxon>Pseudomonadota</taxon>
        <taxon>Alphaproteobacteria</taxon>
        <taxon>Futianiales</taxon>
        <taxon>Futianiaceae</taxon>
        <taxon>Futiania</taxon>
    </lineage>
</organism>
<evidence type="ECO:0000256" key="6">
    <source>
        <dbReference type="ARBA" id="ARBA00038095"/>
    </source>
</evidence>
<evidence type="ECO:0000256" key="10">
    <source>
        <dbReference type="ARBA" id="ARBA00047785"/>
    </source>
</evidence>
<evidence type="ECO:0000256" key="8">
    <source>
        <dbReference type="ARBA" id="ARBA00039866"/>
    </source>
</evidence>
<dbReference type="EC" id="2.3.2.30" evidence="7"/>
<keyword evidence="12" id="KW-1185">Reference proteome</keyword>
<dbReference type="InterPro" id="IPR016181">
    <property type="entry name" value="Acyl_CoA_acyltransferase"/>
</dbReference>